<sequence>MKLNGMARRTEDAEETAAINDDNKFTDCLWRDRSLVGAGIGVGAWAVPDSAQHYYSSDIVWTLNPPHTPFSILLIFGMVEIAGIIAIVYTILENSIYSNVARESHSMNIDINNISCGYARASLTPNGDISLEK</sequence>
<dbReference type="RefSeq" id="XP_046075085.1">
    <property type="nucleotide sequence ID" value="XM_046209179.1"/>
</dbReference>
<keyword evidence="1" id="KW-1133">Transmembrane helix</keyword>
<keyword evidence="1" id="KW-0812">Transmembrane</keyword>
<proteinExistence type="predicted"/>
<reference evidence="2" key="1">
    <citation type="submission" date="2021-12" db="EMBL/GenBank/DDBJ databases">
        <title>Convergent genome expansion in fungi linked to evolution of root-endophyte symbiosis.</title>
        <authorList>
            <consortium name="DOE Joint Genome Institute"/>
            <person name="Ke Y.-H."/>
            <person name="Bonito G."/>
            <person name="Liao H.-L."/>
            <person name="Looney B."/>
            <person name="Rojas-Flechas A."/>
            <person name="Nash J."/>
            <person name="Hameed K."/>
            <person name="Schadt C."/>
            <person name="Martin F."/>
            <person name="Crous P.W."/>
            <person name="Miettinen O."/>
            <person name="Magnuson J.K."/>
            <person name="Labbe J."/>
            <person name="Jacobson D."/>
            <person name="Doktycz M.J."/>
            <person name="Veneault-Fourrey C."/>
            <person name="Kuo A."/>
            <person name="Mondo S."/>
            <person name="Calhoun S."/>
            <person name="Riley R."/>
            <person name="Ohm R."/>
            <person name="LaButti K."/>
            <person name="Andreopoulos B."/>
            <person name="Pangilinan J."/>
            <person name="Nolan M."/>
            <person name="Tritt A."/>
            <person name="Clum A."/>
            <person name="Lipzen A."/>
            <person name="Daum C."/>
            <person name="Barry K."/>
            <person name="Grigoriev I.V."/>
            <person name="Vilgalys R."/>
        </authorList>
    </citation>
    <scope>NUCLEOTIDE SEQUENCE</scope>
    <source>
        <strain evidence="2">PMI_201</strain>
    </source>
</reference>
<keyword evidence="3" id="KW-1185">Reference proteome</keyword>
<dbReference type="GeneID" id="70239466"/>
<dbReference type="EMBL" id="JAJTJA010000003">
    <property type="protein sequence ID" value="KAH8701709.1"/>
    <property type="molecule type" value="Genomic_DNA"/>
</dbReference>
<protein>
    <submittedName>
        <fullName evidence="2">Uncharacterized protein</fullName>
    </submittedName>
</protein>
<accession>A0AAD4KWG8</accession>
<dbReference type="AlphaFoldDB" id="A0AAD4KWG8"/>
<name>A0AAD4KWG8_9EURO</name>
<evidence type="ECO:0000313" key="3">
    <source>
        <dbReference type="Proteomes" id="UP001201262"/>
    </source>
</evidence>
<evidence type="ECO:0000313" key="2">
    <source>
        <dbReference type="EMBL" id="KAH8701709.1"/>
    </source>
</evidence>
<dbReference type="Proteomes" id="UP001201262">
    <property type="component" value="Unassembled WGS sequence"/>
</dbReference>
<gene>
    <name evidence="2" type="ORF">BGW36DRAFT_103204</name>
</gene>
<keyword evidence="1" id="KW-0472">Membrane</keyword>
<evidence type="ECO:0000256" key="1">
    <source>
        <dbReference type="SAM" id="Phobius"/>
    </source>
</evidence>
<organism evidence="2 3">
    <name type="scientific">Talaromyces proteolyticus</name>
    <dbReference type="NCBI Taxonomy" id="1131652"/>
    <lineage>
        <taxon>Eukaryota</taxon>
        <taxon>Fungi</taxon>
        <taxon>Dikarya</taxon>
        <taxon>Ascomycota</taxon>
        <taxon>Pezizomycotina</taxon>
        <taxon>Eurotiomycetes</taxon>
        <taxon>Eurotiomycetidae</taxon>
        <taxon>Eurotiales</taxon>
        <taxon>Trichocomaceae</taxon>
        <taxon>Talaromyces</taxon>
        <taxon>Talaromyces sect. Bacilispori</taxon>
    </lineage>
</organism>
<comment type="caution">
    <text evidence="2">The sequence shown here is derived from an EMBL/GenBank/DDBJ whole genome shotgun (WGS) entry which is preliminary data.</text>
</comment>
<feature type="transmembrane region" description="Helical" evidence="1">
    <location>
        <begin position="70"/>
        <end position="92"/>
    </location>
</feature>